<sequence length="370" mass="41387">MGKPKSGANVEPTPPPIPPPLSSSADESSGDGVSGSASNSNGNYSLQTVNQIPRELRKYLYQPPPAFHSYPQLMGQQSNFNQMQSQIPRTPYSMNSNSYGSMMMNYNHNYPGSSTQWRRAGNLLYDPTTHGVISKMAEERTRSTFSSIESVLEAFSSINMILDSTYSAIHGSFKTITGVADHLIFVRNHFAEIALIPRTLQIISKFCHWLLQLFGIDSSKWIKSNQSAEQIWNESATDSTESNIKKLLTHSDNGESVSSPLWPIFLFFSLVFGTPYIVWRLLGSPGSIPRTNCPEWTTNRGRHFVALGVYDFKARNENELSFEKNQILFIKPESLQPNSKWLIACPTSNNSNGTVKMGLIPLNYVKLIMK</sequence>
<dbReference type="PROSITE" id="PS50002">
    <property type="entry name" value="SH3"/>
    <property type="match status" value="1"/>
</dbReference>
<dbReference type="GO" id="GO:0005778">
    <property type="term" value="C:peroxisomal membrane"/>
    <property type="evidence" value="ECO:0007669"/>
    <property type="project" value="UniProtKB-SubCell"/>
</dbReference>
<keyword evidence="17" id="KW-1185">Reference proteome</keyword>
<name>A0A9Q0MCU4_BLOTA</name>
<proteinExistence type="inferred from homology"/>
<dbReference type="InterPro" id="IPR007223">
    <property type="entry name" value="Peroxin-13_N"/>
</dbReference>
<dbReference type="InterPro" id="IPR001452">
    <property type="entry name" value="SH3_domain"/>
</dbReference>
<feature type="compositionally biased region" description="Pro residues" evidence="14">
    <location>
        <begin position="12"/>
        <end position="21"/>
    </location>
</feature>
<evidence type="ECO:0000256" key="2">
    <source>
        <dbReference type="ARBA" id="ARBA00022443"/>
    </source>
</evidence>
<dbReference type="InterPro" id="IPR035463">
    <property type="entry name" value="Pex13"/>
</dbReference>
<keyword evidence="7" id="KW-0811">Translocation</keyword>
<keyword evidence="9" id="KW-0576">Peroxisome</keyword>
<dbReference type="SUPFAM" id="SSF50044">
    <property type="entry name" value="SH3-domain"/>
    <property type="match status" value="1"/>
</dbReference>
<evidence type="ECO:0000256" key="9">
    <source>
        <dbReference type="ARBA" id="ARBA00023140"/>
    </source>
</evidence>
<feature type="compositionally biased region" description="Low complexity" evidence="14">
    <location>
        <begin position="22"/>
        <end position="45"/>
    </location>
</feature>
<accession>A0A9Q0MCU4</accession>
<protein>
    <recommendedName>
        <fullName evidence="11">Peroxisomal membrane protein PEX13</fullName>
    </recommendedName>
    <alternativeName>
        <fullName evidence="10">Peroxin-13</fullName>
    </alternativeName>
</protein>
<evidence type="ECO:0000256" key="1">
    <source>
        <dbReference type="ARBA" id="ARBA00006033"/>
    </source>
</evidence>
<comment type="similarity">
    <text evidence="1">Belongs to the peroxin-13 family.</text>
</comment>
<dbReference type="AlphaFoldDB" id="A0A9Q0MCU4"/>
<dbReference type="Proteomes" id="UP001142055">
    <property type="component" value="Chromosome 1"/>
</dbReference>
<reference evidence="16" key="1">
    <citation type="submission" date="2022-12" db="EMBL/GenBank/DDBJ databases">
        <title>Genome assemblies of Blomia tropicalis.</title>
        <authorList>
            <person name="Cui Y."/>
        </authorList>
    </citation>
    <scope>NUCLEOTIDE SEQUENCE</scope>
    <source>
        <tissue evidence="16">Adult mites</tissue>
    </source>
</reference>
<dbReference type="InterPro" id="IPR036028">
    <property type="entry name" value="SH3-like_dom_sf"/>
</dbReference>
<evidence type="ECO:0000256" key="13">
    <source>
        <dbReference type="PROSITE-ProRule" id="PRU00192"/>
    </source>
</evidence>
<comment type="caution">
    <text evidence="16">The sequence shown here is derived from an EMBL/GenBank/DDBJ whole genome shotgun (WGS) entry which is preliminary data.</text>
</comment>
<evidence type="ECO:0000256" key="3">
    <source>
        <dbReference type="ARBA" id="ARBA00022448"/>
    </source>
</evidence>
<keyword evidence="6" id="KW-1133">Transmembrane helix</keyword>
<keyword evidence="2 13" id="KW-0728">SH3 domain</keyword>
<evidence type="ECO:0000256" key="7">
    <source>
        <dbReference type="ARBA" id="ARBA00023010"/>
    </source>
</evidence>
<evidence type="ECO:0000256" key="11">
    <source>
        <dbReference type="ARBA" id="ARBA00034535"/>
    </source>
</evidence>
<keyword evidence="8" id="KW-0472">Membrane</keyword>
<dbReference type="PANTHER" id="PTHR19332">
    <property type="entry name" value="PEROXISOMAL MEMBRANE PROTEIN PEX13"/>
    <property type="match status" value="1"/>
</dbReference>
<evidence type="ECO:0000256" key="5">
    <source>
        <dbReference type="ARBA" id="ARBA00022927"/>
    </source>
</evidence>
<dbReference type="GO" id="GO:1990429">
    <property type="term" value="C:peroxisomal importomer complex"/>
    <property type="evidence" value="ECO:0007669"/>
    <property type="project" value="TreeGrafter"/>
</dbReference>
<dbReference type="OMA" id="WLRYIWR"/>
<evidence type="ECO:0000256" key="8">
    <source>
        <dbReference type="ARBA" id="ARBA00023136"/>
    </source>
</evidence>
<dbReference type="GO" id="GO:0016560">
    <property type="term" value="P:protein import into peroxisome matrix, docking"/>
    <property type="evidence" value="ECO:0007669"/>
    <property type="project" value="InterPro"/>
</dbReference>
<dbReference type="SMART" id="SM00326">
    <property type="entry name" value="SH3"/>
    <property type="match status" value="1"/>
</dbReference>
<evidence type="ECO:0000313" key="17">
    <source>
        <dbReference type="Proteomes" id="UP001142055"/>
    </source>
</evidence>
<gene>
    <name evidence="16" type="ORF">RDWZM_000457</name>
</gene>
<dbReference type="EMBL" id="JAPWDV010000001">
    <property type="protein sequence ID" value="KAJ6221912.1"/>
    <property type="molecule type" value="Genomic_DNA"/>
</dbReference>
<evidence type="ECO:0000256" key="14">
    <source>
        <dbReference type="SAM" id="MobiDB-lite"/>
    </source>
</evidence>
<evidence type="ECO:0000256" key="4">
    <source>
        <dbReference type="ARBA" id="ARBA00022692"/>
    </source>
</evidence>
<keyword evidence="3" id="KW-0813">Transport</keyword>
<keyword evidence="4" id="KW-0812">Transmembrane</keyword>
<evidence type="ECO:0000256" key="12">
    <source>
        <dbReference type="ARBA" id="ARBA00046271"/>
    </source>
</evidence>
<evidence type="ECO:0000256" key="6">
    <source>
        <dbReference type="ARBA" id="ARBA00022989"/>
    </source>
</evidence>
<dbReference type="Pfam" id="PF04088">
    <property type="entry name" value="Peroxin-13_N"/>
    <property type="match status" value="1"/>
</dbReference>
<evidence type="ECO:0000256" key="10">
    <source>
        <dbReference type="ARBA" id="ARBA00029693"/>
    </source>
</evidence>
<keyword evidence="5" id="KW-0653">Protein transport</keyword>
<feature type="domain" description="SH3" evidence="15">
    <location>
        <begin position="301"/>
        <end position="370"/>
    </location>
</feature>
<organism evidence="16 17">
    <name type="scientific">Blomia tropicalis</name>
    <name type="common">Mite</name>
    <dbReference type="NCBI Taxonomy" id="40697"/>
    <lineage>
        <taxon>Eukaryota</taxon>
        <taxon>Metazoa</taxon>
        <taxon>Ecdysozoa</taxon>
        <taxon>Arthropoda</taxon>
        <taxon>Chelicerata</taxon>
        <taxon>Arachnida</taxon>
        <taxon>Acari</taxon>
        <taxon>Acariformes</taxon>
        <taxon>Sarcoptiformes</taxon>
        <taxon>Astigmata</taxon>
        <taxon>Glycyphagoidea</taxon>
        <taxon>Echimyopodidae</taxon>
        <taxon>Blomia</taxon>
    </lineage>
</organism>
<dbReference type="Gene3D" id="2.30.30.40">
    <property type="entry name" value="SH3 Domains"/>
    <property type="match status" value="1"/>
</dbReference>
<dbReference type="PANTHER" id="PTHR19332:SF1">
    <property type="entry name" value="PEROXISOMAL MEMBRANE PROTEIN PEX13"/>
    <property type="match status" value="1"/>
</dbReference>
<feature type="region of interest" description="Disordered" evidence="14">
    <location>
        <begin position="1"/>
        <end position="45"/>
    </location>
</feature>
<comment type="subcellular location">
    <subcellularLocation>
        <location evidence="12">Peroxisome membrane</location>
    </subcellularLocation>
</comment>
<evidence type="ECO:0000259" key="15">
    <source>
        <dbReference type="PROSITE" id="PS50002"/>
    </source>
</evidence>
<evidence type="ECO:0000313" key="16">
    <source>
        <dbReference type="EMBL" id="KAJ6221912.1"/>
    </source>
</evidence>